<keyword evidence="1" id="KW-0472">Membrane</keyword>
<feature type="transmembrane region" description="Helical" evidence="1">
    <location>
        <begin position="64"/>
        <end position="81"/>
    </location>
</feature>
<feature type="transmembrane region" description="Helical" evidence="1">
    <location>
        <begin position="30"/>
        <end position="52"/>
    </location>
</feature>
<dbReference type="PANTHER" id="PTHR33306:SF40">
    <property type="entry name" value="EXPRESSED PROTEIN"/>
    <property type="match status" value="1"/>
</dbReference>
<proteinExistence type="predicted"/>
<dbReference type="EMBL" id="JAXQNO010000012">
    <property type="protein sequence ID" value="KAK4787476.1"/>
    <property type="molecule type" value="Genomic_DNA"/>
</dbReference>
<reference evidence="2 3" key="1">
    <citation type="journal article" date="2023" name="Hortic Res">
        <title>Pangenome of water caltrop reveals structural variations and asymmetric subgenome divergence after allopolyploidization.</title>
        <authorList>
            <person name="Zhang X."/>
            <person name="Chen Y."/>
            <person name="Wang L."/>
            <person name="Yuan Y."/>
            <person name="Fang M."/>
            <person name="Shi L."/>
            <person name="Lu R."/>
            <person name="Comes H.P."/>
            <person name="Ma Y."/>
            <person name="Chen Y."/>
            <person name="Huang G."/>
            <person name="Zhou Y."/>
            <person name="Zheng Z."/>
            <person name="Qiu Y."/>
        </authorList>
    </citation>
    <scope>NUCLEOTIDE SEQUENCE [LARGE SCALE GENOMIC DNA]</scope>
    <source>
        <strain evidence="2">F231</strain>
    </source>
</reference>
<dbReference type="Proteomes" id="UP001346149">
    <property type="component" value="Unassembled WGS sequence"/>
</dbReference>
<evidence type="ECO:0000313" key="2">
    <source>
        <dbReference type="EMBL" id="KAK4787476.1"/>
    </source>
</evidence>
<keyword evidence="1" id="KW-1133">Transmembrane helix</keyword>
<comment type="caution">
    <text evidence="2">The sequence shown here is derived from an EMBL/GenBank/DDBJ whole genome shotgun (WGS) entry which is preliminary data.</text>
</comment>
<sequence length="88" mass="10006">MGWLIKEKRGPAWKHGWTENTITSASLPPLPVIAIFFIVVLLLFLSFCISYSKQMEKTVIGTNLFLFVLPVLLIFLVQWISPRAQSSL</sequence>
<name>A0AAN7LYP2_TRANT</name>
<organism evidence="2 3">
    <name type="scientific">Trapa natans</name>
    <name type="common">Water chestnut</name>
    <dbReference type="NCBI Taxonomy" id="22666"/>
    <lineage>
        <taxon>Eukaryota</taxon>
        <taxon>Viridiplantae</taxon>
        <taxon>Streptophyta</taxon>
        <taxon>Embryophyta</taxon>
        <taxon>Tracheophyta</taxon>
        <taxon>Spermatophyta</taxon>
        <taxon>Magnoliopsida</taxon>
        <taxon>eudicotyledons</taxon>
        <taxon>Gunneridae</taxon>
        <taxon>Pentapetalae</taxon>
        <taxon>rosids</taxon>
        <taxon>malvids</taxon>
        <taxon>Myrtales</taxon>
        <taxon>Lythraceae</taxon>
        <taxon>Trapa</taxon>
    </lineage>
</organism>
<dbReference type="AlphaFoldDB" id="A0AAN7LYP2"/>
<gene>
    <name evidence="2" type="ORF">SAY86_011309</name>
</gene>
<evidence type="ECO:0000256" key="1">
    <source>
        <dbReference type="SAM" id="Phobius"/>
    </source>
</evidence>
<keyword evidence="3" id="KW-1185">Reference proteome</keyword>
<protein>
    <submittedName>
        <fullName evidence="2">Uncharacterized protein</fullName>
    </submittedName>
</protein>
<dbReference type="PANTHER" id="PTHR33306">
    <property type="entry name" value="EXPRESSED PROTEIN-RELATED-RELATED"/>
    <property type="match status" value="1"/>
</dbReference>
<accession>A0AAN7LYP2</accession>
<keyword evidence="1" id="KW-0812">Transmembrane</keyword>
<evidence type="ECO:0000313" key="3">
    <source>
        <dbReference type="Proteomes" id="UP001346149"/>
    </source>
</evidence>